<evidence type="ECO:0000313" key="2">
    <source>
        <dbReference type="EMBL" id="KFM80758.1"/>
    </source>
</evidence>
<dbReference type="Proteomes" id="UP000054359">
    <property type="component" value="Unassembled WGS sequence"/>
</dbReference>
<feature type="non-terminal residue" evidence="2">
    <location>
        <position position="182"/>
    </location>
</feature>
<dbReference type="EMBL" id="KK121574">
    <property type="protein sequence ID" value="KFM80758.1"/>
    <property type="molecule type" value="Genomic_DNA"/>
</dbReference>
<dbReference type="OrthoDB" id="6430294at2759"/>
<evidence type="ECO:0000313" key="3">
    <source>
        <dbReference type="Proteomes" id="UP000054359"/>
    </source>
</evidence>
<feature type="compositionally biased region" description="Polar residues" evidence="1">
    <location>
        <begin position="171"/>
        <end position="182"/>
    </location>
</feature>
<gene>
    <name evidence="2" type="ORF">X975_07643</name>
</gene>
<organism evidence="2 3">
    <name type="scientific">Stegodyphus mimosarum</name>
    <name type="common">African social velvet spider</name>
    <dbReference type="NCBI Taxonomy" id="407821"/>
    <lineage>
        <taxon>Eukaryota</taxon>
        <taxon>Metazoa</taxon>
        <taxon>Ecdysozoa</taxon>
        <taxon>Arthropoda</taxon>
        <taxon>Chelicerata</taxon>
        <taxon>Arachnida</taxon>
        <taxon>Araneae</taxon>
        <taxon>Araneomorphae</taxon>
        <taxon>Entelegynae</taxon>
        <taxon>Eresoidea</taxon>
        <taxon>Eresidae</taxon>
        <taxon>Stegodyphus</taxon>
    </lineage>
</organism>
<keyword evidence="3" id="KW-1185">Reference proteome</keyword>
<protein>
    <submittedName>
        <fullName evidence="2">Uncharacterized protein</fullName>
    </submittedName>
</protein>
<feature type="region of interest" description="Disordered" evidence="1">
    <location>
        <begin position="160"/>
        <end position="182"/>
    </location>
</feature>
<dbReference type="AlphaFoldDB" id="A0A087UTR9"/>
<proteinExistence type="predicted"/>
<sequence>MDSLDAVPSADYASLLTLSPPNDKALQFTVDRNQNFNKPNQEHIYAQVTQNGHCHGNAAPCQEPKTSKMSKDEVKSKVILNKNCLPDTVLLRSPALSLSHSNSAPDVRRPYPNLPSLCPNSYGSLNVTKVDSKVLKKETETSNDSSVFSISGRRVVVSSGFNGNNDKKKTNGIQLPSTTVVV</sequence>
<reference evidence="2 3" key="1">
    <citation type="submission" date="2013-11" db="EMBL/GenBank/DDBJ databases">
        <title>Genome sequencing of Stegodyphus mimosarum.</title>
        <authorList>
            <person name="Bechsgaard J."/>
        </authorList>
    </citation>
    <scope>NUCLEOTIDE SEQUENCE [LARGE SCALE GENOMIC DNA]</scope>
</reference>
<name>A0A087UTR9_STEMI</name>
<evidence type="ECO:0000256" key="1">
    <source>
        <dbReference type="SAM" id="MobiDB-lite"/>
    </source>
</evidence>
<accession>A0A087UTR9</accession>